<dbReference type="InterPro" id="IPR051829">
    <property type="entry name" value="Multiheme_Cytochr_ET"/>
</dbReference>
<dbReference type="InterPro" id="IPR023155">
    <property type="entry name" value="Cyt_c-552/4"/>
</dbReference>
<dbReference type="PROSITE" id="PS50005">
    <property type="entry name" value="TPR"/>
    <property type="match status" value="2"/>
</dbReference>
<evidence type="ECO:0000313" key="6">
    <source>
        <dbReference type="EMBL" id="SDW09633.1"/>
    </source>
</evidence>
<dbReference type="Pfam" id="PF13432">
    <property type="entry name" value="TPR_16"/>
    <property type="match status" value="1"/>
</dbReference>
<reference evidence="7" key="1">
    <citation type="submission" date="2016-10" db="EMBL/GenBank/DDBJ databases">
        <authorList>
            <person name="Varghese N."/>
            <person name="Submissions S."/>
        </authorList>
    </citation>
    <scope>NUCLEOTIDE SEQUENCE [LARGE SCALE GENOMIC DNA]</scope>
    <source>
        <strain evidence="7">DSM 217</strain>
    </source>
</reference>
<dbReference type="Proteomes" id="UP000198816">
    <property type="component" value="Unassembled WGS sequence"/>
</dbReference>
<dbReference type="SUPFAM" id="SSF48452">
    <property type="entry name" value="TPR-like"/>
    <property type="match status" value="1"/>
</dbReference>
<organism evidence="6 7">
    <name type="scientific">Thiocapsa roseopersicina</name>
    <dbReference type="NCBI Taxonomy" id="1058"/>
    <lineage>
        <taxon>Bacteria</taxon>
        <taxon>Pseudomonadati</taxon>
        <taxon>Pseudomonadota</taxon>
        <taxon>Gammaproteobacteria</taxon>
        <taxon>Chromatiales</taxon>
        <taxon>Chromatiaceae</taxon>
        <taxon>Thiocapsa</taxon>
    </lineage>
</organism>
<accession>A0A1H2QR00</accession>
<dbReference type="Pfam" id="PF14559">
    <property type="entry name" value="TPR_19"/>
    <property type="match status" value="1"/>
</dbReference>
<dbReference type="PANTHER" id="PTHR35038">
    <property type="entry name" value="DISSIMILATORY SULFITE REDUCTASE SIRA"/>
    <property type="match status" value="1"/>
</dbReference>
<dbReference type="SMART" id="SM00028">
    <property type="entry name" value="TPR"/>
    <property type="match status" value="4"/>
</dbReference>
<keyword evidence="2" id="KW-0802">TPR repeat</keyword>
<evidence type="ECO:0000259" key="5">
    <source>
        <dbReference type="Pfam" id="PF13435"/>
    </source>
</evidence>
<dbReference type="Gene3D" id="1.25.40.10">
    <property type="entry name" value="Tetratricopeptide repeat domain"/>
    <property type="match status" value="2"/>
</dbReference>
<sequence>MDLRALCLALLLIPLAQAADVPAETAAPRPTGSDPHLDPERAQRGFVGAALCAECHKAELDLWTGSDHDLAMTQVTPDTVLGNFDDAEIEAHGVTSRFFRRDGGYFVQTDGPDGELRDYPIRYTFGWSPLQQYLIEFPGGRLQALGLAWDTRSPEQGGQRWFHLYPDADPDSPMDHSNPLHWTAADQTWNHQCADCHSTDLQKRYDAEQQVYDTRYAEINVACEACHGPGARHVAWAKAQPAGENTESAAATDAAGRGLLVDLKDRDGGLWQTNPETGKPARSVTRSPQGGPHVEIETCARCHSRRGRIQDAPIPGEPLHQGFRLALLDPALYFPDGQIKDEVFVHGSFIQSRMYHQGVVCSDCHEPHSLELHAEGNAVCARCHTATRYDSSEHHHHPAGSTGAACVACHMPQRFYMVVDERADHSLRVPRPDLSLKLGTPNACNACHQDKDAAWAATAVETWYPNPAHRGPHFGEALHAADTNAPDATERLLALAADPVQPAIARASALDRLRDHADPTALMTVQRLLNDPQAQVRAQAVRFLDLADLQTRVELAWPLLSDPALTVRLEAARVLAPVMTQGIDGELADRLSAALEEYAIAEMVNADRPEAHLNLGLLAFEAGESRVAEQAYRTALSLDRRFTPARVNLADLYRALGRESEAVAELTAGLAAEPVTASERADLHHALGLAQVRSQRLDAAVEDLAHAAELSPQNSRYAYVYAVALDGAGRTPEAISVLEAAQEKAPTDRDILIALIQYNARLDRADAAERWLEMLRVQAPDDPTLKQLEEQIGSLRR</sequence>
<dbReference type="STRING" id="1058.SAMN05421783_101390"/>
<evidence type="ECO:0000256" key="2">
    <source>
        <dbReference type="PROSITE-ProRule" id="PRU00339"/>
    </source>
</evidence>
<dbReference type="RefSeq" id="WP_093027551.1">
    <property type="nucleotide sequence ID" value="NZ_FNNZ01000001.1"/>
</dbReference>
<dbReference type="Gene3D" id="1.10.1130.10">
    <property type="entry name" value="Flavocytochrome C3, Chain A"/>
    <property type="match status" value="2"/>
</dbReference>
<dbReference type="AlphaFoldDB" id="A0A1H2QR00"/>
<proteinExistence type="predicted"/>
<gene>
    <name evidence="6" type="ORF">SAMN05421783_101390</name>
</gene>
<dbReference type="Pfam" id="PF13435">
    <property type="entry name" value="Cytochrome_C554"/>
    <property type="match status" value="1"/>
</dbReference>
<keyword evidence="1 4" id="KW-0732">Signal</keyword>
<evidence type="ECO:0000256" key="4">
    <source>
        <dbReference type="SAM" id="SignalP"/>
    </source>
</evidence>
<feature type="region of interest" description="Disordered" evidence="3">
    <location>
        <begin position="271"/>
        <end position="292"/>
    </location>
</feature>
<dbReference type="InterPro" id="IPR036280">
    <property type="entry name" value="Multihaem_cyt_sf"/>
</dbReference>
<dbReference type="InterPro" id="IPR011990">
    <property type="entry name" value="TPR-like_helical_dom_sf"/>
</dbReference>
<protein>
    <submittedName>
        <fullName evidence="6">Tfp pilus assembly protein PilF</fullName>
    </submittedName>
</protein>
<dbReference type="GO" id="GO:0016491">
    <property type="term" value="F:oxidoreductase activity"/>
    <property type="evidence" value="ECO:0007669"/>
    <property type="project" value="TreeGrafter"/>
</dbReference>
<evidence type="ECO:0000256" key="3">
    <source>
        <dbReference type="SAM" id="MobiDB-lite"/>
    </source>
</evidence>
<dbReference type="SUPFAM" id="SSF48695">
    <property type="entry name" value="Multiheme cytochromes"/>
    <property type="match status" value="1"/>
</dbReference>
<feature type="repeat" description="TPR" evidence="2">
    <location>
        <begin position="681"/>
        <end position="714"/>
    </location>
</feature>
<keyword evidence="7" id="KW-1185">Reference proteome</keyword>
<dbReference type="OrthoDB" id="9814800at2"/>
<evidence type="ECO:0000256" key="1">
    <source>
        <dbReference type="ARBA" id="ARBA00022729"/>
    </source>
</evidence>
<dbReference type="Pfam" id="PF13181">
    <property type="entry name" value="TPR_8"/>
    <property type="match status" value="1"/>
</dbReference>
<evidence type="ECO:0000313" key="7">
    <source>
        <dbReference type="Proteomes" id="UP000198816"/>
    </source>
</evidence>
<feature type="domain" description="Cytochrome c-552/4" evidence="5">
    <location>
        <begin position="184"/>
        <end position="228"/>
    </location>
</feature>
<dbReference type="EMBL" id="FNNZ01000001">
    <property type="protein sequence ID" value="SDW09633.1"/>
    <property type="molecule type" value="Genomic_DNA"/>
</dbReference>
<name>A0A1H2QR00_THIRO</name>
<feature type="chain" id="PRO_5011552779" evidence="4">
    <location>
        <begin position="19"/>
        <end position="797"/>
    </location>
</feature>
<dbReference type="InterPro" id="IPR019734">
    <property type="entry name" value="TPR_rpt"/>
</dbReference>
<feature type="repeat" description="TPR" evidence="2">
    <location>
        <begin position="609"/>
        <end position="642"/>
    </location>
</feature>
<dbReference type="PANTHER" id="PTHR35038:SF8">
    <property type="entry name" value="C-TYPE POLYHEME CYTOCHROME OMCC"/>
    <property type="match status" value="1"/>
</dbReference>
<feature type="signal peptide" evidence="4">
    <location>
        <begin position="1"/>
        <end position="18"/>
    </location>
</feature>